<protein>
    <recommendedName>
        <fullName evidence="3">F-box domain-containing protein</fullName>
    </recommendedName>
</protein>
<organism evidence="1 2">
    <name type="scientific">Entomortierella parvispora</name>
    <dbReference type="NCBI Taxonomy" id="205924"/>
    <lineage>
        <taxon>Eukaryota</taxon>
        <taxon>Fungi</taxon>
        <taxon>Fungi incertae sedis</taxon>
        <taxon>Mucoromycota</taxon>
        <taxon>Mortierellomycotina</taxon>
        <taxon>Mortierellomycetes</taxon>
        <taxon>Mortierellales</taxon>
        <taxon>Mortierellaceae</taxon>
        <taxon>Entomortierella</taxon>
    </lineage>
</organism>
<sequence length="511" mass="55910">MLLEGRTEGTMRMLESVHLAFPQVQVLVASELETILEVIRRAGALRHLSLSGIRRLSPMQGNDPRSTCTLFWIQSGVLRSLFVDLDALGYVENGRGWGSVPNDVLPALPVLEHFSVSGLVPEELLVAFLQRCPNIQTLEIHRYRAWSMAPTRLGSAVRTQLKNLKGLCYDIPAVTDEITGLFLEGVMLQHLSLSPSGTIGGRTRSFLLSGAPMFESLVVEGVSGFDGEFLQDFSAAAENLKMLSGLTFSRPLVQEFDLSIAAHHIRYQPMDFCGLFDPIVESAVVEQETGETSQASDGQAAPVKTEAAVPLNSDVGTPSSWACLELKSLAVNIGGIPRSDLVGWTTRPRNGPTVVSAMVSHEEDDATDEIQKIYGQLGQLTSLKELCLGHGPRSRESSITRMPRRNRAISSGAPQPEQLQCISLSLASGLDELAGLKKLRSLDVSNTAHKIGVAELEWMRENWPVLRTIIGLYDRVGISVPDKWQGEILHNVQEWMAQHPHGIGSAFPRLL</sequence>
<dbReference type="SUPFAM" id="SSF52047">
    <property type="entry name" value="RNI-like"/>
    <property type="match status" value="1"/>
</dbReference>
<dbReference type="Gene3D" id="3.80.10.10">
    <property type="entry name" value="Ribonuclease Inhibitor"/>
    <property type="match status" value="1"/>
</dbReference>
<dbReference type="EMBL" id="BQFW01000005">
    <property type="protein sequence ID" value="GJJ71331.1"/>
    <property type="molecule type" value="Genomic_DNA"/>
</dbReference>
<dbReference type="Proteomes" id="UP000827284">
    <property type="component" value="Unassembled WGS sequence"/>
</dbReference>
<dbReference type="AlphaFoldDB" id="A0A9P3H743"/>
<accession>A0A9P3H743</accession>
<name>A0A9P3H743_9FUNG</name>
<proteinExistence type="predicted"/>
<evidence type="ECO:0008006" key="3">
    <source>
        <dbReference type="Google" id="ProtNLM"/>
    </source>
</evidence>
<dbReference type="OrthoDB" id="2338066at2759"/>
<evidence type="ECO:0000313" key="1">
    <source>
        <dbReference type="EMBL" id="GJJ71331.1"/>
    </source>
</evidence>
<reference evidence="1" key="1">
    <citation type="submission" date="2021-11" db="EMBL/GenBank/DDBJ databases">
        <authorList>
            <person name="Herlambang A."/>
            <person name="Guo Y."/>
            <person name="Takashima Y."/>
            <person name="Nishizawa T."/>
        </authorList>
    </citation>
    <scope>NUCLEOTIDE SEQUENCE</scope>
    <source>
        <strain evidence="1">E1425</strain>
    </source>
</reference>
<gene>
    <name evidence="1" type="ORF">EMPS_03681</name>
</gene>
<evidence type="ECO:0000313" key="2">
    <source>
        <dbReference type="Proteomes" id="UP000827284"/>
    </source>
</evidence>
<comment type="caution">
    <text evidence="1">The sequence shown here is derived from an EMBL/GenBank/DDBJ whole genome shotgun (WGS) entry which is preliminary data.</text>
</comment>
<reference evidence="1" key="2">
    <citation type="journal article" date="2022" name="Microbiol. Resour. Announc.">
        <title>Whole-Genome Sequence of Entomortierella parvispora E1425, a Mucoromycotan Fungus Associated with Burkholderiaceae-Related Endosymbiotic Bacteria.</title>
        <authorList>
            <person name="Herlambang A."/>
            <person name="Guo Y."/>
            <person name="Takashima Y."/>
            <person name="Narisawa K."/>
            <person name="Ohta H."/>
            <person name="Nishizawa T."/>
        </authorList>
    </citation>
    <scope>NUCLEOTIDE SEQUENCE</scope>
    <source>
        <strain evidence="1">E1425</strain>
    </source>
</reference>
<dbReference type="InterPro" id="IPR032675">
    <property type="entry name" value="LRR_dom_sf"/>
</dbReference>
<keyword evidence="2" id="KW-1185">Reference proteome</keyword>